<keyword evidence="1" id="KW-0597">Phosphoprotein</keyword>
<accession>S7V8A7</accession>
<gene>
    <name evidence="3" type="ORF">dsmv_1472</name>
</gene>
<dbReference type="PROSITE" id="PS50894">
    <property type="entry name" value="HPT"/>
    <property type="match status" value="1"/>
</dbReference>
<keyword evidence="4" id="KW-1185">Reference proteome</keyword>
<dbReference type="Gene3D" id="1.20.120.160">
    <property type="entry name" value="HPT domain"/>
    <property type="match status" value="1"/>
</dbReference>
<dbReference type="eggNOG" id="COG2198">
    <property type="taxonomic scope" value="Bacteria"/>
</dbReference>
<dbReference type="AlphaFoldDB" id="S7V8A7"/>
<dbReference type="GO" id="GO:0004672">
    <property type="term" value="F:protein kinase activity"/>
    <property type="evidence" value="ECO:0007669"/>
    <property type="project" value="UniProtKB-ARBA"/>
</dbReference>
<feature type="modified residue" description="Phosphohistidine" evidence="1">
    <location>
        <position position="62"/>
    </location>
</feature>
<dbReference type="InterPro" id="IPR036641">
    <property type="entry name" value="HPT_dom_sf"/>
</dbReference>
<dbReference type="RefSeq" id="WP_020875856.1">
    <property type="nucleotide sequence ID" value="NZ_ATHJ01000062.1"/>
</dbReference>
<dbReference type="SUPFAM" id="SSF47226">
    <property type="entry name" value="Histidine-containing phosphotransfer domain, HPT domain"/>
    <property type="match status" value="1"/>
</dbReference>
<evidence type="ECO:0000313" key="4">
    <source>
        <dbReference type="Proteomes" id="UP000014977"/>
    </source>
</evidence>
<dbReference type="InterPro" id="IPR008207">
    <property type="entry name" value="Sig_transdc_His_kin_Hpt_dom"/>
</dbReference>
<proteinExistence type="predicted"/>
<evidence type="ECO:0000256" key="1">
    <source>
        <dbReference type="PROSITE-ProRule" id="PRU00110"/>
    </source>
</evidence>
<protein>
    <submittedName>
        <fullName evidence="3">Hpt protein</fullName>
    </submittedName>
</protein>
<dbReference type="GO" id="GO:0000160">
    <property type="term" value="P:phosphorelay signal transduction system"/>
    <property type="evidence" value="ECO:0007669"/>
    <property type="project" value="InterPro"/>
</dbReference>
<dbReference type="OrthoDB" id="9131849at2"/>
<evidence type="ECO:0000259" key="2">
    <source>
        <dbReference type="PROSITE" id="PS50894"/>
    </source>
</evidence>
<name>S7V8A7_DESML</name>
<dbReference type="Proteomes" id="UP000014977">
    <property type="component" value="Unassembled WGS sequence"/>
</dbReference>
<reference evidence="3 4" key="1">
    <citation type="journal article" date="2013" name="Genome Announc.">
        <title>Draft genome sequences for three mercury-methylating, sulfate-reducing bacteria.</title>
        <authorList>
            <person name="Brown S.D."/>
            <person name="Hurt R.A.Jr."/>
            <person name="Gilmour C.C."/>
            <person name="Elias D.A."/>
        </authorList>
    </citation>
    <scope>NUCLEOTIDE SEQUENCE [LARGE SCALE GENOMIC DNA]</scope>
    <source>
        <strain evidence="3 4">DSM 2059</strain>
    </source>
</reference>
<sequence length="123" mass="13625">MNRSKPAAKSVDMKIVQEIFGNNQELLGRFFRDFMRNSPQILSDIKIAVEARDADGIRRHAHKLKGSLRYLAAEEAIACASALEEIGRTGNLAAAQRAFENLVAAYEDVRRFISEAQAVSTST</sequence>
<feature type="domain" description="HPt" evidence="2">
    <location>
        <begin position="23"/>
        <end position="119"/>
    </location>
</feature>
<dbReference type="STRING" id="897.B2D07_01125"/>
<evidence type="ECO:0000313" key="3">
    <source>
        <dbReference type="EMBL" id="EPR42889.1"/>
    </source>
</evidence>
<dbReference type="EMBL" id="ATHJ01000062">
    <property type="protein sequence ID" value="EPR42889.1"/>
    <property type="molecule type" value="Genomic_DNA"/>
</dbReference>
<organism evidence="3 4">
    <name type="scientific">Desulfococcus multivorans DSM 2059</name>
    <dbReference type="NCBI Taxonomy" id="1121405"/>
    <lineage>
        <taxon>Bacteria</taxon>
        <taxon>Pseudomonadati</taxon>
        <taxon>Thermodesulfobacteriota</taxon>
        <taxon>Desulfobacteria</taxon>
        <taxon>Desulfobacterales</taxon>
        <taxon>Desulfococcaceae</taxon>
        <taxon>Desulfococcus</taxon>
    </lineage>
</organism>
<dbReference type="Pfam" id="PF01627">
    <property type="entry name" value="Hpt"/>
    <property type="match status" value="1"/>
</dbReference>
<comment type="caution">
    <text evidence="3">The sequence shown here is derived from an EMBL/GenBank/DDBJ whole genome shotgun (WGS) entry which is preliminary data.</text>
</comment>